<comment type="caution">
    <text evidence="1">The sequence shown here is derived from an EMBL/GenBank/DDBJ whole genome shotgun (WGS) entry which is preliminary data.</text>
</comment>
<organism evidence="1 4">
    <name type="scientific">Chryseobacterium culicis</name>
    <dbReference type="NCBI Taxonomy" id="680127"/>
    <lineage>
        <taxon>Bacteria</taxon>
        <taxon>Pseudomonadati</taxon>
        <taxon>Bacteroidota</taxon>
        <taxon>Flavobacteriia</taxon>
        <taxon>Flavobacteriales</taxon>
        <taxon>Weeksellaceae</taxon>
        <taxon>Chryseobacterium group</taxon>
        <taxon>Chryseobacterium</taxon>
    </lineage>
</organism>
<reference evidence="3 4" key="1">
    <citation type="submission" date="2017-09" db="EMBL/GenBank/DDBJ databases">
        <title>Genomic, metabolic, and phenotypic characteristics of bacterial isolates from the natural microbiome of the model nematode Caenorhabditis elegans.</title>
        <authorList>
            <person name="Zimmermann J."/>
            <person name="Obeng N."/>
            <person name="Yang W."/>
            <person name="Obeng O."/>
            <person name="Kissoyan K."/>
            <person name="Pees B."/>
            <person name="Dirksen P."/>
            <person name="Hoppner M."/>
            <person name="Franke A."/>
            <person name="Rosenstiel P."/>
            <person name="Leippe M."/>
            <person name="Dierking K."/>
            <person name="Kaleta C."/>
            <person name="Schulenburg H."/>
        </authorList>
    </citation>
    <scope>NUCLEOTIDE SEQUENCE [LARGE SCALE GENOMIC DNA]</scope>
    <source>
        <strain evidence="1 4">MYb25</strain>
        <strain evidence="2 3">MYb44</strain>
    </source>
</reference>
<dbReference type="OrthoDB" id="9814627at2"/>
<protein>
    <recommendedName>
        <fullName evidence="5">YD repeat-containing protein</fullName>
    </recommendedName>
</protein>
<dbReference type="AlphaFoldDB" id="A0A2S9CPH8"/>
<dbReference type="Proteomes" id="UP000238534">
    <property type="component" value="Unassembled WGS sequence"/>
</dbReference>
<sequence length="935" mass="104222">MSKKFVVIIIFLIFNLGKSQIERNYGDTAQPVPSASSFSSYVNTPVSLSTGVPNIGIPLLSLPTGNKDFEIATSLSYHPYNTGEGKPSSEVGLGWSLFKGGAVISRIINGSVDEYNYDATKSSYKKNLFDDIYYYDLPGNSGKFKFVRDTINNTFTLNNISGSNVKIEYTRDSNTATLILNSFKITDSKGFKYIFEDYSVARADTSSKGFNYKSAFYLTKVIDENNITIATFNYQKYSKNVSSTSTILLYQNCKTESISTSYGKITFENFYVGISDDDPYIIRSLSLWDKSSHLITQYRLIYDSFYSSAYPVNVNKGKRILSNVQKLDRSQTVTEARAFTYDDTGSETHYGASPNPNEYGNFLCPDTTKNNPQTYTLGLLKKMTLPEGGYVVYNFEANEVYENKSTVQLSTNQIADPALQYLNLVNIVSYDTNNSRSYTLQVSAAQRFFIKFSIVEGYEIINIHGNIIIPPTYKLLRSSGTEVNGVANGCSENVKYYDLTPGTYTFTISGNGNGNIQNYIIKNLAAPYKNTSQSKTGARIANIKYYDADHTVKKAMSYQYNSLDNSGSSGSIFTGEVCNEELGNLNETVLYKNVKEIYEGTAGNLGYTQYYFKTPDDYTSNINLYKPYYNITSTGLLTKKEMYNQQNQVLSSESTDYVLDEISGVQEYIICGYYKSKSAWLKSTTTTSKTFYANGSSLEDRTETVFNASNFQPAYTKNTAPDGKITEKSIKYPSDLSNTRLINANMLSVPLLLETKINGNVTSKGETRYDSADHLNPSSVVTYDLKNLTPITMMTFNKYDSKGNLVEITGKNGIPTTTIWGYYQTQPIAQITGVTYNQIANLPSVIAAINASNADADNPANETSLLQALENLRKDPALQSKPVAVYTYDPFIGITQSVSANGIKLTYGYDASNRLIKTTDSEGKTIKEYQYNYKH</sequence>
<proteinExistence type="predicted"/>
<accession>A0A2S9CPH8</accession>
<evidence type="ECO:0000313" key="3">
    <source>
        <dbReference type="Proteomes" id="UP000238325"/>
    </source>
</evidence>
<dbReference type="Pfam" id="PF05593">
    <property type="entry name" value="RHS_repeat"/>
    <property type="match status" value="1"/>
</dbReference>
<evidence type="ECO:0000313" key="4">
    <source>
        <dbReference type="Proteomes" id="UP000238534"/>
    </source>
</evidence>
<name>A0A2S9CPH8_CHRCI</name>
<dbReference type="RefSeq" id="WP_105683539.1">
    <property type="nucleotide sequence ID" value="NZ_JBBGZD010000003.1"/>
</dbReference>
<evidence type="ECO:0000313" key="1">
    <source>
        <dbReference type="EMBL" id="PRB82417.1"/>
    </source>
</evidence>
<dbReference type="Gene3D" id="2.180.10.10">
    <property type="entry name" value="RHS repeat-associated core"/>
    <property type="match status" value="1"/>
</dbReference>
<evidence type="ECO:0000313" key="2">
    <source>
        <dbReference type="EMBL" id="PRB88792.1"/>
    </source>
</evidence>
<dbReference type="Proteomes" id="UP000238325">
    <property type="component" value="Unassembled WGS sequence"/>
</dbReference>
<gene>
    <name evidence="1" type="ORF">CQ022_17125</name>
    <name evidence="2" type="ORF">CQ033_16020</name>
</gene>
<dbReference type="InterPro" id="IPR031325">
    <property type="entry name" value="RHS_repeat"/>
</dbReference>
<evidence type="ECO:0008006" key="5">
    <source>
        <dbReference type="Google" id="ProtNLM"/>
    </source>
</evidence>
<dbReference type="EMBL" id="PCPP01000003">
    <property type="protein sequence ID" value="PRB82417.1"/>
    <property type="molecule type" value="Genomic_DNA"/>
</dbReference>
<keyword evidence="3" id="KW-1185">Reference proteome</keyword>
<dbReference type="EMBL" id="PCPH01000004">
    <property type="protein sequence ID" value="PRB88792.1"/>
    <property type="molecule type" value="Genomic_DNA"/>
</dbReference>